<protein>
    <submittedName>
        <fullName evidence="1">Uncharacterized protein</fullName>
    </submittedName>
</protein>
<sequence>MSRQPKALDQVEVAEDGEVVAQGRTVSIHAQMTQDPSSEDMQAKMSTPRGLFKDVNSGSCVMLGLVLLVRKWDLLRAASAEKKQPQDVVSIRTTRTGGAAGRFAESSCPVASISASAHATKASAGLAKFGYPLAATADR</sequence>
<dbReference type="Proteomes" id="UP001172680">
    <property type="component" value="Unassembled WGS sequence"/>
</dbReference>
<name>A0ACC2ZCN6_9PEZI</name>
<proteinExistence type="predicted"/>
<reference evidence="1" key="1">
    <citation type="submission" date="2022-10" db="EMBL/GenBank/DDBJ databases">
        <title>Culturing micro-colonial fungi from biological soil crusts in the Mojave desert and describing Neophaeococcomyces mojavensis, and introducing the new genera and species Taxawa tesnikishii.</title>
        <authorList>
            <person name="Kurbessoian T."/>
            <person name="Stajich J.E."/>
        </authorList>
    </citation>
    <scope>NUCLEOTIDE SEQUENCE</scope>
    <source>
        <strain evidence="1">JES_115</strain>
    </source>
</reference>
<gene>
    <name evidence="1" type="ORF">H2199_003221</name>
</gene>
<organism evidence="1 2">
    <name type="scientific">Coniosporium tulheliwenetii</name>
    <dbReference type="NCBI Taxonomy" id="3383036"/>
    <lineage>
        <taxon>Eukaryota</taxon>
        <taxon>Fungi</taxon>
        <taxon>Dikarya</taxon>
        <taxon>Ascomycota</taxon>
        <taxon>Pezizomycotina</taxon>
        <taxon>Dothideomycetes</taxon>
        <taxon>Dothideomycetes incertae sedis</taxon>
        <taxon>Coniosporium</taxon>
    </lineage>
</organism>
<evidence type="ECO:0000313" key="2">
    <source>
        <dbReference type="Proteomes" id="UP001172680"/>
    </source>
</evidence>
<accession>A0ACC2ZCN6</accession>
<keyword evidence="2" id="KW-1185">Reference proteome</keyword>
<comment type="caution">
    <text evidence="1">The sequence shown here is derived from an EMBL/GenBank/DDBJ whole genome shotgun (WGS) entry which is preliminary data.</text>
</comment>
<evidence type="ECO:0000313" key="1">
    <source>
        <dbReference type="EMBL" id="KAJ9645215.1"/>
    </source>
</evidence>
<dbReference type="EMBL" id="JAPDRP010000008">
    <property type="protein sequence ID" value="KAJ9645215.1"/>
    <property type="molecule type" value="Genomic_DNA"/>
</dbReference>